<evidence type="ECO:0000313" key="2">
    <source>
        <dbReference type="Proteomes" id="UP001595904"/>
    </source>
</evidence>
<name>A0ABV8SX65_9GAMM</name>
<keyword evidence="2" id="KW-1185">Reference proteome</keyword>
<reference evidence="2" key="1">
    <citation type="journal article" date="2019" name="Int. J. Syst. Evol. Microbiol.">
        <title>The Global Catalogue of Microorganisms (GCM) 10K type strain sequencing project: providing services to taxonomists for standard genome sequencing and annotation.</title>
        <authorList>
            <consortium name="The Broad Institute Genomics Platform"/>
            <consortium name="The Broad Institute Genome Sequencing Center for Infectious Disease"/>
            <person name="Wu L."/>
            <person name="Ma J."/>
        </authorList>
    </citation>
    <scope>NUCLEOTIDE SEQUENCE [LARGE SCALE GENOMIC DNA]</scope>
    <source>
        <strain evidence="2">CGMCC 1.10759</strain>
    </source>
</reference>
<accession>A0ABV8SX65</accession>
<dbReference type="EMBL" id="JBHSDU010000014">
    <property type="protein sequence ID" value="MFC4312199.1"/>
    <property type="molecule type" value="Genomic_DNA"/>
</dbReference>
<dbReference type="RefSeq" id="WP_380601374.1">
    <property type="nucleotide sequence ID" value="NZ_JBHSDU010000014.1"/>
</dbReference>
<dbReference type="Proteomes" id="UP001595904">
    <property type="component" value="Unassembled WGS sequence"/>
</dbReference>
<comment type="caution">
    <text evidence="1">The sequence shown here is derived from an EMBL/GenBank/DDBJ whole genome shotgun (WGS) entry which is preliminary data.</text>
</comment>
<evidence type="ECO:0000313" key="1">
    <source>
        <dbReference type="EMBL" id="MFC4312199.1"/>
    </source>
</evidence>
<gene>
    <name evidence="1" type="ORF">ACFPN2_24165</name>
</gene>
<proteinExistence type="predicted"/>
<sequence length="143" mass="16101">MNSLRFQVLWTDSDTMLSLAVTVSGSTHSTYHETYLYPETLTKFAAALENFPWNGATEASLESGAKDPQYHDYLRLRVFLIKPTGQSALEVESEVRGAAPLRAEAHFYVRGLPMDFNRVGAAINAWLTDTSAPLRVEWEDSWE</sequence>
<organism evidence="1 2">
    <name type="scientific">Steroidobacter flavus</name>
    <dbReference type="NCBI Taxonomy" id="1842136"/>
    <lineage>
        <taxon>Bacteria</taxon>
        <taxon>Pseudomonadati</taxon>
        <taxon>Pseudomonadota</taxon>
        <taxon>Gammaproteobacteria</taxon>
        <taxon>Steroidobacterales</taxon>
        <taxon>Steroidobacteraceae</taxon>
        <taxon>Steroidobacter</taxon>
    </lineage>
</organism>
<protein>
    <submittedName>
        <fullName evidence="1">Uncharacterized protein</fullName>
    </submittedName>
</protein>